<evidence type="ECO:0000256" key="1">
    <source>
        <dbReference type="SAM" id="SignalP"/>
    </source>
</evidence>
<evidence type="ECO:0000313" key="2">
    <source>
        <dbReference type="EMBL" id="MBW29806.1"/>
    </source>
</evidence>
<name>A0A2M3ZMN8_9DIPT</name>
<feature type="chain" id="PRO_5014630197" evidence="1">
    <location>
        <begin position="22"/>
        <end position="99"/>
    </location>
</feature>
<protein>
    <submittedName>
        <fullName evidence="2">Putative secreted peptide</fullName>
    </submittedName>
</protein>
<feature type="signal peptide" evidence="1">
    <location>
        <begin position="1"/>
        <end position="21"/>
    </location>
</feature>
<accession>A0A2M3ZMN8</accession>
<proteinExistence type="predicted"/>
<reference evidence="2" key="1">
    <citation type="submission" date="2018-01" db="EMBL/GenBank/DDBJ databases">
        <title>An insight into the sialome of Amazonian anophelines.</title>
        <authorList>
            <person name="Ribeiro J.M."/>
            <person name="Scarpassa V."/>
            <person name="Calvo E."/>
        </authorList>
    </citation>
    <scope>NUCLEOTIDE SEQUENCE</scope>
    <source>
        <tissue evidence="2">Salivary glands</tissue>
    </source>
</reference>
<dbReference type="AlphaFoldDB" id="A0A2M3ZMN8"/>
<sequence>MSVCVCVCLCLFVLLFRNSMTIIHLQVPISPSSHVYVVFLSFSPNKPLIIERCRTIDPSRSVRMAGLARCQQTILTLLNTDPDRLDLHKVEEKTVEEIE</sequence>
<dbReference type="EMBL" id="GGFM01009055">
    <property type="protein sequence ID" value="MBW29806.1"/>
    <property type="molecule type" value="Transcribed_RNA"/>
</dbReference>
<keyword evidence="1" id="KW-0732">Signal</keyword>
<organism evidence="2">
    <name type="scientific">Anopheles braziliensis</name>
    <dbReference type="NCBI Taxonomy" id="58242"/>
    <lineage>
        <taxon>Eukaryota</taxon>
        <taxon>Metazoa</taxon>
        <taxon>Ecdysozoa</taxon>
        <taxon>Arthropoda</taxon>
        <taxon>Hexapoda</taxon>
        <taxon>Insecta</taxon>
        <taxon>Pterygota</taxon>
        <taxon>Neoptera</taxon>
        <taxon>Endopterygota</taxon>
        <taxon>Diptera</taxon>
        <taxon>Nematocera</taxon>
        <taxon>Culicoidea</taxon>
        <taxon>Culicidae</taxon>
        <taxon>Anophelinae</taxon>
        <taxon>Anopheles</taxon>
    </lineage>
</organism>